<dbReference type="EMBL" id="JAAIVB010000011">
    <property type="protein sequence ID" value="NEX60128.1"/>
    <property type="molecule type" value="Genomic_DNA"/>
</dbReference>
<dbReference type="Pfam" id="PF13614">
    <property type="entry name" value="AAA_31"/>
    <property type="match status" value="1"/>
</dbReference>
<dbReference type="CDD" id="cd02042">
    <property type="entry name" value="ParAB_family"/>
    <property type="match status" value="1"/>
</dbReference>
<dbReference type="AlphaFoldDB" id="A0A6B3SHH8"/>
<dbReference type="PANTHER" id="PTHR13696">
    <property type="entry name" value="P-LOOP CONTAINING NUCLEOSIDE TRIPHOSPHATE HYDROLASE"/>
    <property type="match status" value="1"/>
</dbReference>
<proteinExistence type="predicted"/>
<feature type="domain" description="AAA" evidence="1">
    <location>
        <begin position="118"/>
        <end position="276"/>
    </location>
</feature>
<evidence type="ECO:0000259" key="1">
    <source>
        <dbReference type="Pfam" id="PF13614"/>
    </source>
</evidence>
<accession>A0A6B3SHH8</accession>
<protein>
    <submittedName>
        <fullName evidence="2">AAA family ATPase</fullName>
    </submittedName>
</protein>
<dbReference type="PANTHER" id="PTHR13696:SF52">
    <property type="entry name" value="PARA FAMILY PROTEIN CT_582"/>
    <property type="match status" value="1"/>
</dbReference>
<sequence length="395" mass="44320">MLDQVTHVENKLAELERVTLDDLSQVAQDARSVLDQVHRIMQHPNPAKTPPTFQSPYIAELCKIDKGHIRHLAEKHKLPYGTKIPGSKAHEYTLEEVIQWVNTLGNYPKRPEGQQGLAIAVVNYKGGVAKTSTAVALAQGLSLRGLKVLLIDQDGQGTATQMFGINPEEHVDYEHTIMPYIEEDQPDLRYAVQPTYWHNLSLIPAASVILAAEFSLPAKAAKKVDFWNFIKRGIEPLRQEFDVIIFDTSPSLSHLTMNTMLAADGLVMPCPPDALDFASSVQFWGLFDDLLRAFRKHDPNLAAKTYAFMTVVMTKVQPSEGHRLVKPWLKQAYGRHINVLEIPESAAARMAAAQLKTIYDLGKAEGTVEAYRRFKEPMDKFCDDILEKIALAWRA</sequence>
<keyword evidence="3" id="KW-1185">Reference proteome</keyword>
<dbReference type="InterPro" id="IPR027417">
    <property type="entry name" value="P-loop_NTPase"/>
</dbReference>
<dbReference type="SUPFAM" id="SSF52540">
    <property type="entry name" value="P-loop containing nucleoside triphosphate hydrolases"/>
    <property type="match status" value="1"/>
</dbReference>
<comment type="caution">
    <text evidence="2">The sequence shown here is derived from an EMBL/GenBank/DDBJ whole genome shotgun (WGS) entry which is preliminary data.</text>
</comment>
<organism evidence="2 3">
    <name type="scientific">Noviherbaspirillum galbum</name>
    <dbReference type="NCBI Taxonomy" id="2709383"/>
    <lineage>
        <taxon>Bacteria</taxon>
        <taxon>Pseudomonadati</taxon>
        <taxon>Pseudomonadota</taxon>
        <taxon>Betaproteobacteria</taxon>
        <taxon>Burkholderiales</taxon>
        <taxon>Oxalobacteraceae</taxon>
        <taxon>Noviherbaspirillum</taxon>
    </lineage>
</organism>
<gene>
    <name evidence="2" type="ORF">G3574_03465</name>
</gene>
<dbReference type="InterPro" id="IPR025669">
    <property type="entry name" value="AAA_dom"/>
</dbReference>
<dbReference type="Proteomes" id="UP000482155">
    <property type="component" value="Unassembled WGS sequence"/>
</dbReference>
<name>A0A6B3SHH8_9BURK</name>
<dbReference type="InterPro" id="IPR050678">
    <property type="entry name" value="DNA_Partitioning_ATPase"/>
</dbReference>
<dbReference type="Gene3D" id="3.40.50.300">
    <property type="entry name" value="P-loop containing nucleotide triphosphate hydrolases"/>
    <property type="match status" value="1"/>
</dbReference>
<dbReference type="RefSeq" id="WP_163960629.1">
    <property type="nucleotide sequence ID" value="NZ_JAAIVB010000011.1"/>
</dbReference>
<evidence type="ECO:0000313" key="3">
    <source>
        <dbReference type="Proteomes" id="UP000482155"/>
    </source>
</evidence>
<reference evidence="2 3" key="1">
    <citation type="submission" date="2020-02" db="EMBL/GenBank/DDBJ databases">
        <authorList>
            <person name="Kim M.K."/>
        </authorList>
    </citation>
    <scope>NUCLEOTIDE SEQUENCE [LARGE SCALE GENOMIC DNA]</scope>
    <source>
        <strain evidence="2 3">17J57-3</strain>
    </source>
</reference>
<evidence type="ECO:0000313" key="2">
    <source>
        <dbReference type="EMBL" id="NEX60128.1"/>
    </source>
</evidence>